<reference evidence="5" key="1">
    <citation type="journal article" date="2023" name="Commun. Biol.">
        <title>Genome analysis of Parmales, the sister group of diatoms, reveals the evolutionary specialization of diatoms from phago-mixotrophs to photoautotrophs.</title>
        <authorList>
            <person name="Ban H."/>
            <person name="Sato S."/>
            <person name="Yoshikawa S."/>
            <person name="Yamada K."/>
            <person name="Nakamura Y."/>
            <person name="Ichinomiya M."/>
            <person name="Sato N."/>
            <person name="Blanc-Mathieu R."/>
            <person name="Endo H."/>
            <person name="Kuwata A."/>
            <person name="Ogata H."/>
        </authorList>
    </citation>
    <scope>NUCLEOTIDE SEQUENCE [LARGE SCALE GENOMIC DNA]</scope>
    <source>
        <strain evidence="5">NIES 3699</strain>
    </source>
</reference>
<evidence type="ECO:0000256" key="1">
    <source>
        <dbReference type="SAM" id="MobiDB-lite"/>
    </source>
</evidence>
<protein>
    <submittedName>
        <fullName evidence="4">Uncharacterized protein</fullName>
    </submittedName>
</protein>
<evidence type="ECO:0000313" key="4">
    <source>
        <dbReference type="EMBL" id="GMH95508.1"/>
    </source>
</evidence>
<keyword evidence="2" id="KW-1133">Transmembrane helix</keyword>
<keyword evidence="3" id="KW-0732">Signal</keyword>
<dbReference type="EMBL" id="BRXX01000169">
    <property type="protein sequence ID" value="GMH95508.1"/>
    <property type="molecule type" value="Genomic_DNA"/>
</dbReference>
<dbReference type="Proteomes" id="UP001165160">
    <property type="component" value="Unassembled WGS sequence"/>
</dbReference>
<feature type="compositionally biased region" description="Acidic residues" evidence="1">
    <location>
        <begin position="166"/>
        <end position="210"/>
    </location>
</feature>
<proteinExistence type="predicted"/>
<feature type="compositionally biased region" description="Acidic residues" evidence="1">
    <location>
        <begin position="53"/>
        <end position="74"/>
    </location>
</feature>
<feature type="region of interest" description="Disordered" evidence="1">
    <location>
        <begin position="452"/>
        <end position="471"/>
    </location>
</feature>
<feature type="chain" id="PRO_5040973810" evidence="3">
    <location>
        <begin position="22"/>
        <end position="471"/>
    </location>
</feature>
<name>A0A9W7EXL0_9STRA</name>
<comment type="caution">
    <text evidence="4">The sequence shown here is derived from an EMBL/GenBank/DDBJ whole genome shotgun (WGS) entry which is preliminary data.</text>
</comment>
<feature type="transmembrane region" description="Helical" evidence="2">
    <location>
        <begin position="403"/>
        <end position="425"/>
    </location>
</feature>
<accession>A0A9W7EXL0</accession>
<evidence type="ECO:0000256" key="2">
    <source>
        <dbReference type="SAM" id="Phobius"/>
    </source>
</evidence>
<keyword evidence="2" id="KW-0472">Membrane</keyword>
<keyword evidence="2" id="KW-0812">Transmembrane</keyword>
<evidence type="ECO:0000313" key="5">
    <source>
        <dbReference type="Proteomes" id="UP001165160"/>
    </source>
</evidence>
<dbReference type="AlphaFoldDB" id="A0A9W7EXL0"/>
<feature type="signal peptide" evidence="3">
    <location>
        <begin position="1"/>
        <end position="21"/>
    </location>
</feature>
<gene>
    <name evidence="4" type="ORF">TrVE_jg782</name>
</gene>
<feature type="region of interest" description="Disordered" evidence="1">
    <location>
        <begin position="153"/>
        <end position="210"/>
    </location>
</feature>
<feature type="region of interest" description="Disordered" evidence="1">
    <location>
        <begin position="52"/>
        <end position="74"/>
    </location>
</feature>
<sequence>MLTLMAILVILIVSCSEQVTATVVPACSAAQIKDIKAAGELIFPNFTRRSLSDEEISEESEEEETPSIVGGDEDDRGCIGSAGYTWCESLNECVRLFKTECPVTLLETPAETSEALIVAEPGPVIIQPSSASDEEEVSEFEKIVEDITEEIGEIFGEEETTIKIEEEVEKEEEEKDEEEEDEEEEEEEEDEEEEEEEATESGTSDEDATEEIDEAHQEAIDEWMMGISCADIDASYILLLAEADAQRCEFCGVASDADIEEANAMLSYLDCDLRLCDEPEATVKPECTADDLEAISECQMDAMGGHDQEQLNNNPHACDVIKNADACIDDSDCDACKYAEFYARGYVQETNLKAIAEHCPNRLCGETQGGLSWKEAATSSIHDQAAIEDEEGEEEEEEEMEDAASILGTSVFVACLFSVALVIIVSRKRRDTRERQSHTFLADVSELEMTNATEMPQMDCEKDDGKNNYVI</sequence>
<feature type="compositionally biased region" description="Basic and acidic residues" evidence="1">
    <location>
        <begin position="459"/>
        <end position="471"/>
    </location>
</feature>
<keyword evidence="5" id="KW-1185">Reference proteome</keyword>
<organism evidence="4 5">
    <name type="scientific">Triparma verrucosa</name>
    <dbReference type="NCBI Taxonomy" id="1606542"/>
    <lineage>
        <taxon>Eukaryota</taxon>
        <taxon>Sar</taxon>
        <taxon>Stramenopiles</taxon>
        <taxon>Ochrophyta</taxon>
        <taxon>Bolidophyceae</taxon>
        <taxon>Parmales</taxon>
        <taxon>Triparmaceae</taxon>
        <taxon>Triparma</taxon>
    </lineage>
</organism>
<evidence type="ECO:0000256" key="3">
    <source>
        <dbReference type="SAM" id="SignalP"/>
    </source>
</evidence>